<reference evidence="9 12" key="2">
    <citation type="submission" date="2017-12" db="EMBL/GenBank/DDBJ databases">
        <title>Phylogenetic diversity of female urinary microbiome.</title>
        <authorList>
            <person name="Thomas-White K."/>
            <person name="Wolfe A.J."/>
        </authorList>
    </citation>
    <scope>NUCLEOTIDE SEQUENCE [LARGE SCALE GENOMIC DNA]</scope>
    <source>
        <strain evidence="9 12">UMB0038</strain>
    </source>
</reference>
<sequence>MARNTSGSHTSAKDARARARQIQEEQRRKDRRRRTGVIWGSVLAAVLVIGLVVAFVLNRNGDDAAAAGPIPAVTNEQGGIELTSATGLAEGAGEREVDPSRIEVPKQSASSQPETLPDTEARADGEPTRIVLYADFNCVHCADFETSNADQIEQWLEQGEATVEYRMVDYLSAPNNQNYSARAANAAYCVADQKPEAYNGFVAALFATYDEHQGKGLDNAAITQLAQEHGADIASCVEDGTFRSAVEHTTRQARVAGVAGTPTVFVDGKNWALDGEDKTFADWAGAKIAG</sequence>
<dbReference type="RefSeq" id="WP_036315925.1">
    <property type="nucleotide sequence ID" value="NZ_CANMWH010000014.1"/>
</dbReference>
<dbReference type="Pfam" id="PF13462">
    <property type="entry name" value="Thioredoxin_4"/>
    <property type="match status" value="1"/>
</dbReference>
<name>A0AAP3A9F4_MICLU</name>
<keyword evidence="9" id="KW-0413">Isomerase</keyword>
<keyword evidence="4" id="KW-1015">Disulfide bond</keyword>
<protein>
    <submittedName>
        <fullName evidence="9">Protein-disulfide isomerase</fullName>
    </submittedName>
    <submittedName>
        <fullName evidence="10">Thioredoxin</fullName>
    </submittedName>
</protein>
<evidence type="ECO:0000256" key="4">
    <source>
        <dbReference type="ARBA" id="ARBA00023157"/>
    </source>
</evidence>
<evidence type="ECO:0000313" key="12">
    <source>
        <dbReference type="Proteomes" id="UP000234847"/>
    </source>
</evidence>
<dbReference type="EMBL" id="PKJT01000003">
    <property type="protein sequence ID" value="PKZ82446.1"/>
    <property type="molecule type" value="Genomic_DNA"/>
</dbReference>
<feature type="region of interest" description="Disordered" evidence="6">
    <location>
        <begin position="86"/>
        <end position="124"/>
    </location>
</feature>
<dbReference type="InterPro" id="IPR012336">
    <property type="entry name" value="Thioredoxin-like_fold"/>
</dbReference>
<keyword evidence="7" id="KW-0812">Transmembrane</keyword>
<gene>
    <name evidence="9" type="ORF">CYJ95_04400</name>
    <name evidence="10" type="ORF">SAMN04487849_102216</name>
</gene>
<feature type="domain" description="Thioredoxin-like fold" evidence="8">
    <location>
        <begin position="127"/>
        <end position="272"/>
    </location>
</feature>
<comment type="similarity">
    <text evidence="1">Belongs to the thioredoxin family. DsbA subfamily.</text>
</comment>
<dbReference type="PANTHER" id="PTHR13887">
    <property type="entry name" value="GLUTATHIONE S-TRANSFERASE KAPPA"/>
    <property type="match status" value="1"/>
</dbReference>
<dbReference type="PANTHER" id="PTHR13887:SF14">
    <property type="entry name" value="DISULFIDE BOND FORMATION PROTEIN D"/>
    <property type="match status" value="1"/>
</dbReference>
<feature type="compositionally biased region" description="Basic and acidic residues" evidence="6">
    <location>
        <begin position="92"/>
        <end position="104"/>
    </location>
</feature>
<evidence type="ECO:0000256" key="7">
    <source>
        <dbReference type="SAM" id="Phobius"/>
    </source>
</evidence>
<keyword evidence="2" id="KW-0732">Signal</keyword>
<evidence type="ECO:0000313" key="11">
    <source>
        <dbReference type="Proteomes" id="UP000184253"/>
    </source>
</evidence>
<dbReference type="InterPro" id="IPR036249">
    <property type="entry name" value="Thioredoxin-like_sf"/>
</dbReference>
<feature type="compositionally biased region" description="Basic and acidic residues" evidence="6">
    <location>
        <begin position="11"/>
        <end position="28"/>
    </location>
</feature>
<evidence type="ECO:0000256" key="3">
    <source>
        <dbReference type="ARBA" id="ARBA00023002"/>
    </source>
</evidence>
<comment type="caution">
    <text evidence="9">The sequence shown here is derived from an EMBL/GenBank/DDBJ whole genome shotgun (WGS) entry which is preliminary data.</text>
</comment>
<evidence type="ECO:0000256" key="1">
    <source>
        <dbReference type="ARBA" id="ARBA00005791"/>
    </source>
</evidence>
<dbReference type="Proteomes" id="UP000184253">
    <property type="component" value="Unassembled WGS sequence"/>
</dbReference>
<feature type="transmembrane region" description="Helical" evidence="7">
    <location>
        <begin position="36"/>
        <end position="57"/>
    </location>
</feature>
<dbReference type="Proteomes" id="UP000234847">
    <property type="component" value="Unassembled WGS sequence"/>
</dbReference>
<evidence type="ECO:0000259" key="8">
    <source>
        <dbReference type="Pfam" id="PF13462"/>
    </source>
</evidence>
<evidence type="ECO:0000256" key="2">
    <source>
        <dbReference type="ARBA" id="ARBA00022729"/>
    </source>
</evidence>
<keyword evidence="7" id="KW-0472">Membrane</keyword>
<dbReference type="SUPFAM" id="SSF52833">
    <property type="entry name" value="Thioredoxin-like"/>
    <property type="match status" value="1"/>
</dbReference>
<evidence type="ECO:0000256" key="5">
    <source>
        <dbReference type="ARBA" id="ARBA00023284"/>
    </source>
</evidence>
<dbReference type="Gene3D" id="3.40.30.10">
    <property type="entry name" value="Glutaredoxin"/>
    <property type="match status" value="1"/>
</dbReference>
<evidence type="ECO:0000313" key="10">
    <source>
        <dbReference type="EMBL" id="SHL40597.1"/>
    </source>
</evidence>
<dbReference type="CDD" id="cd02972">
    <property type="entry name" value="DsbA_family"/>
    <property type="match status" value="1"/>
</dbReference>
<evidence type="ECO:0000256" key="6">
    <source>
        <dbReference type="SAM" id="MobiDB-lite"/>
    </source>
</evidence>
<dbReference type="EMBL" id="FRCE01000002">
    <property type="protein sequence ID" value="SHL40597.1"/>
    <property type="molecule type" value="Genomic_DNA"/>
</dbReference>
<dbReference type="GO" id="GO:0016491">
    <property type="term" value="F:oxidoreductase activity"/>
    <property type="evidence" value="ECO:0007669"/>
    <property type="project" value="UniProtKB-KW"/>
</dbReference>
<keyword evidence="5" id="KW-0676">Redox-active center</keyword>
<feature type="compositionally biased region" description="Polar residues" evidence="6">
    <location>
        <begin position="1"/>
        <end position="10"/>
    </location>
</feature>
<feature type="region of interest" description="Disordered" evidence="6">
    <location>
        <begin position="1"/>
        <end position="33"/>
    </location>
</feature>
<reference evidence="10 11" key="1">
    <citation type="submission" date="2016-11" db="EMBL/GenBank/DDBJ databases">
        <authorList>
            <person name="Varghese N."/>
            <person name="Submissions S."/>
        </authorList>
    </citation>
    <scope>NUCLEOTIDE SEQUENCE [LARGE SCALE GENOMIC DNA]</scope>
    <source>
        <strain evidence="10 11">VTM4R57</strain>
    </source>
</reference>
<dbReference type="GO" id="GO:0016853">
    <property type="term" value="F:isomerase activity"/>
    <property type="evidence" value="ECO:0007669"/>
    <property type="project" value="UniProtKB-KW"/>
</dbReference>
<organism evidence="9 12">
    <name type="scientific">Micrococcus luteus</name>
    <name type="common">Micrococcus lysodeikticus</name>
    <dbReference type="NCBI Taxonomy" id="1270"/>
    <lineage>
        <taxon>Bacteria</taxon>
        <taxon>Bacillati</taxon>
        <taxon>Actinomycetota</taxon>
        <taxon>Actinomycetes</taxon>
        <taxon>Micrococcales</taxon>
        <taxon>Micrococcaceae</taxon>
        <taxon>Micrococcus</taxon>
    </lineage>
</organism>
<evidence type="ECO:0000313" key="9">
    <source>
        <dbReference type="EMBL" id="PKZ82446.1"/>
    </source>
</evidence>
<proteinExistence type="inferred from homology"/>
<dbReference type="AlphaFoldDB" id="A0AAP3A9F4"/>
<accession>A0AAP3A9F4</accession>
<keyword evidence="7" id="KW-1133">Transmembrane helix</keyword>
<keyword evidence="3" id="KW-0560">Oxidoreductase</keyword>